<dbReference type="EMBL" id="NNRJ01000019">
    <property type="protein sequence ID" value="OYR19126.1"/>
    <property type="molecule type" value="Genomic_DNA"/>
</dbReference>
<organism evidence="1 2">
    <name type="scientific">Brucella thiophenivorans</name>
    <dbReference type="NCBI Taxonomy" id="571255"/>
    <lineage>
        <taxon>Bacteria</taxon>
        <taxon>Pseudomonadati</taxon>
        <taxon>Pseudomonadota</taxon>
        <taxon>Alphaproteobacteria</taxon>
        <taxon>Hyphomicrobiales</taxon>
        <taxon>Brucellaceae</taxon>
        <taxon>Brucella/Ochrobactrum group</taxon>
        <taxon>Brucella</taxon>
    </lineage>
</organism>
<dbReference type="AlphaFoldDB" id="A0A256FWP0"/>
<dbReference type="Proteomes" id="UP000215590">
    <property type="component" value="Unassembled WGS sequence"/>
</dbReference>
<gene>
    <name evidence="1" type="ORF">CEV31_2470</name>
</gene>
<proteinExistence type="predicted"/>
<accession>A0A256FWP0</accession>
<reference evidence="1 2" key="1">
    <citation type="submission" date="2017-07" db="EMBL/GenBank/DDBJ databases">
        <title>Phylogenetic study on the rhizospheric bacterium Ochrobactrum sp. A44.</title>
        <authorList>
            <person name="Krzyzanowska D.M."/>
            <person name="Ossowicki A."/>
            <person name="Rajewska M."/>
            <person name="Maciag T."/>
            <person name="Kaczynski Z."/>
            <person name="Czerwicka M."/>
            <person name="Jafra S."/>
        </authorList>
    </citation>
    <scope>NUCLEOTIDE SEQUENCE [LARGE SCALE GENOMIC DNA]</scope>
    <source>
        <strain evidence="1 2">DSM 7216</strain>
    </source>
</reference>
<name>A0A256FWP0_9HYPH</name>
<sequence>MALCIFYALSYAKPLRTFAGNALSKEKKAAETAAFKFHTRLDENQSSR</sequence>
<keyword evidence="2" id="KW-1185">Reference proteome</keyword>
<evidence type="ECO:0000313" key="2">
    <source>
        <dbReference type="Proteomes" id="UP000215590"/>
    </source>
</evidence>
<protein>
    <submittedName>
        <fullName evidence="1">Uncharacterized protein</fullName>
    </submittedName>
</protein>
<evidence type="ECO:0000313" key="1">
    <source>
        <dbReference type="EMBL" id="OYR19126.1"/>
    </source>
</evidence>
<comment type="caution">
    <text evidence="1">The sequence shown here is derived from an EMBL/GenBank/DDBJ whole genome shotgun (WGS) entry which is preliminary data.</text>
</comment>